<evidence type="ECO:0000313" key="2">
    <source>
        <dbReference type="Proteomes" id="UP000499080"/>
    </source>
</evidence>
<accession>A0A4Y2R3W3</accession>
<gene>
    <name evidence="1" type="ORF">AVEN_113574_1</name>
</gene>
<keyword evidence="2" id="KW-1185">Reference proteome</keyword>
<dbReference type="EMBL" id="BGPR01015654">
    <property type="protein sequence ID" value="GBN70099.1"/>
    <property type="molecule type" value="Genomic_DNA"/>
</dbReference>
<sequence length="163" mass="18848">MAIRIEHLMRCQREGNYFLFRIITDVECDVLNFFAPSDFHLFLALKSALSGRHFRSHEEVRQAVKNVLYSLGTDFYQDGFLKLILRYGKRINVGEQPELQEAVDSLRMSNEASVLLKRLKASTTDDARDIERFYNPGPEVTNNYGMPYDNLILSCSYGPEPCR</sequence>
<organism evidence="1 2">
    <name type="scientific">Araneus ventricosus</name>
    <name type="common">Orbweaver spider</name>
    <name type="synonym">Epeira ventricosa</name>
    <dbReference type="NCBI Taxonomy" id="182803"/>
    <lineage>
        <taxon>Eukaryota</taxon>
        <taxon>Metazoa</taxon>
        <taxon>Ecdysozoa</taxon>
        <taxon>Arthropoda</taxon>
        <taxon>Chelicerata</taxon>
        <taxon>Arachnida</taxon>
        <taxon>Araneae</taxon>
        <taxon>Araneomorphae</taxon>
        <taxon>Entelegynae</taxon>
        <taxon>Araneoidea</taxon>
        <taxon>Araneidae</taxon>
        <taxon>Araneus</taxon>
    </lineage>
</organism>
<comment type="caution">
    <text evidence="1">The sequence shown here is derived from an EMBL/GenBank/DDBJ whole genome shotgun (WGS) entry which is preliminary data.</text>
</comment>
<dbReference type="GO" id="GO:0003676">
    <property type="term" value="F:nucleic acid binding"/>
    <property type="evidence" value="ECO:0007669"/>
    <property type="project" value="InterPro"/>
</dbReference>
<dbReference type="InterPro" id="IPR036397">
    <property type="entry name" value="RNaseH_sf"/>
</dbReference>
<proteinExistence type="predicted"/>
<dbReference type="OrthoDB" id="616263at2759"/>
<dbReference type="AlphaFoldDB" id="A0A4Y2R3W3"/>
<evidence type="ECO:0000313" key="1">
    <source>
        <dbReference type="EMBL" id="GBN70099.1"/>
    </source>
</evidence>
<reference evidence="1 2" key="1">
    <citation type="journal article" date="2019" name="Sci. Rep.">
        <title>Orb-weaving spider Araneus ventricosus genome elucidates the spidroin gene catalogue.</title>
        <authorList>
            <person name="Kono N."/>
            <person name="Nakamura H."/>
            <person name="Ohtoshi R."/>
            <person name="Moran D.A.P."/>
            <person name="Shinohara A."/>
            <person name="Yoshida Y."/>
            <person name="Fujiwara M."/>
            <person name="Mori M."/>
            <person name="Tomita M."/>
            <person name="Arakawa K."/>
        </authorList>
    </citation>
    <scope>NUCLEOTIDE SEQUENCE [LARGE SCALE GENOMIC DNA]</scope>
</reference>
<dbReference type="Proteomes" id="UP000499080">
    <property type="component" value="Unassembled WGS sequence"/>
</dbReference>
<name>A0A4Y2R3W3_ARAVE</name>
<dbReference type="Gene3D" id="3.30.420.10">
    <property type="entry name" value="Ribonuclease H-like superfamily/Ribonuclease H"/>
    <property type="match status" value="1"/>
</dbReference>
<protein>
    <submittedName>
        <fullName evidence="1">Uncharacterized protein</fullName>
    </submittedName>
</protein>